<dbReference type="EMBL" id="UZAL01037042">
    <property type="protein sequence ID" value="VDP71025.1"/>
    <property type="molecule type" value="Genomic_DNA"/>
</dbReference>
<reference evidence="1 2" key="1">
    <citation type="submission" date="2018-11" db="EMBL/GenBank/DDBJ databases">
        <authorList>
            <consortium name="Pathogen Informatics"/>
        </authorList>
    </citation>
    <scope>NUCLEOTIDE SEQUENCE [LARGE SCALE GENOMIC DNA]</scope>
    <source>
        <strain>Denwood</strain>
        <strain evidence="2">Zambia</strain>
    </source>
</reference>
<name>A0A183PPP5_9TREM</name>
<sequence>MCGLGYFPGAQTEAGSIMYRSINHIDDHSITTNCHTSKVANSDSPTPHKSDFYPTVNIRAKTSATMKLSPPIVKMKQNNKSLENMSTINLTSQLHNKLFNQALNQMNFFTRLTRYWIPCSPLGDGISSRVVKCDPQLKHFPSLLQLPTISSSSDNSQFNKDELKCGENGRPLFI</sequence>
<keyword evidence="2" id="KW-1185">Reference proteome</keyword>
<gene>
    <name evidence="1" type="ORF">SMTD_LOCUS16332</name>
</gene>
<proteinExistence type="predicted"/>
<dbReference type="Proteomes" id="UP000269396">
    <property type="component" value="Unassembled WGS sequence"/>
</dbReference>
<evidence type="ECO:0000313" key="2">
    <source>
        <dbReference type="Proteomes" id="UP000269396"/>
    </source>
</evidence>
<organism evidence="1 2">
    <name type="scientific">Schistosoma mattheei</name>
    <dbReference type="NCBI Taxonomy" id="31246"/>
    <lineage>
        <taxon>Eukaryota</taxon>
        <taxon>Metazoa</taxon>
        <taxon>Spiralia</taxon>
        <taxon>Lophotrochozoa</taxon>
        <taxon>Platyhelminthes</taxon>
        <taxon>Trematoda</taxon>
        <taxon>Digenea</taxon>
        <taxon>Strigeidida</taxon>
        <taxon>Schistosomatoidea</taxon>
        <taxon>Schistosomatidae</taxon>
        <taxon>Schistosoma</taxon>
    </lineage>
</organism>
<evidence type="ECO:0000313" key="1">
    <source>
        <dbReference type="EMBL" id="VDP71025.1"/>
    </source>
</evidence>
<dbReference type="AlphaFoldDB" id="A0A183PPP5"/>
<accession>A0A183PPP5</accession>
<protein>
    <submittedName>
        <fullName evidence="1">Uncharacterized protein</fullName>
    </submittedName>
</protein>